<reference evidence="2 3" key="1">
    <citation type="submission" date="2019-12" db="EMBL/GenBank/DDBJ databases">
        <title>Genomic-based taxomic classification of the family Erythrobacteraceae.</title>
        <authorList>
            <person name="Xu L."/>
        </authorList>
    </citation>
    <scope>NUCLEOTIDE SEQUENCE [LARGE SCALE GENOMIC DNA]</scope>
    <source>
        <strain evidence="2 3">SW-109</strain>
    </source>
</reference>
<dbReference type="AlphaFoldDB" id="A0A6I4V0C0"/>
<feature type="signal peptide" evidence="1">
    <location>
        <begin position="1"/>
        <end position="22"/>
    </location>
</feature>
<dbReference type="Pfam" id="PF06347">
    <property type="entry name" value="SH3_4"/>
    <property type="match status" value="2"/>
</dbReference>
<protein>
    <recommendedName>
        <fullName evidence="4">SH3-like domain-containing protein</fullName>
    </recommendedName>
</protein>
<dbReference type="OrthoDB" id="9810773at2"/>
<dbReference type="InterPro" id="IPR010466">
    <property type="entry name" value="DUF1058"/>
</dbReference>
<keyword evidence="1" id="KW-0732">Signal</keyword>
<sequence>MLSRILLSLVLFAAFCGSPLRAQDRDVPYWATIKTEELNMRVGPSRDYQIDWVYRRKGLPIKVVRVSEGWRLIQDMDGTQGWVTSTLLSPQRGALVVGEGTTAMRVEPAEESQLKWNLEAGVVGILGDCEAGWCELDVKGHTGWVRQERLWGAGAP</sequence>
<gene>
    <name evidence="2" type="ORF">GRI43_03835</name>
</gene>
<keyword evidence="3" id="KW-1185">Reference proteome</keyword>
<dbReference type="Gene3D" id="2.30.30.40">
    <property type="entry name" value="SH3 Domains"/>
    <property type="match status" value="1"/>
</dbReference>
<dbReference type="RefSeq" id="WP_160729748.1">
    <property type="nucleotide sequence ID" value="NZ_WTYP01000001.1"/>
</dbReference>
<accession>A0A6I4V0C0</accession>
<name>A0A6I4V0C0_9SPHN</name>
<evidence type="ECO:0000313" key="3">
    <source>
        <dbReference type="Proteomes" id="UP000471435"/>
    </source>
</evidence>
<evidence type="ECO:0000256" key="1">
    <source>
        <dbReference type="SAM" id="SignalP"/>
    </source>
</evidence>
<dbReference type="EMBL" id="WTYP01000001">
    <property type="protein sequence ID" value="MXP46526.1"/>
    <property type="molecule type" value="Genomic_DNA"/>
</dbReference>
<dbReference type="Proteomes" id="UP000471435">
    <property type="component" value="Unassembled WGS sequence"/>
</dbReference>
<feature type="chain" id="PRO_5026101701" description="SH3-like domain-containing protein" evidence="1">
    <location>
        <begin position="23"/>
        <end position="156"/>
    </location>
</feature>
<evidence type="ECO:0000313" key="2">
    <source>
        <dbReference type="EMBL" id="MXP46526.1"/>
    </source>
</evidence>
<comment type="caution">
    <text evidence="2">The sequence shown here is derived from an EMBL/GenBank/DDBJ whole genome shotgun (WGS) entry which is preliminary data.</text>
</comment>
<proteinExistence type="predicted"/>
<organism evidence="2 3">
    <name type="scientific">Pontixanthobacter luteolus</name>
    <dbReference type="NCBI Taxonomy" id="295089"/>
    <lineage>
        <taxon>Bacteria</taxon>
        <taxon>Pseudomonadati</taxon>
        <taxon>Pseudomonadota</taxon>
        <taxon>Alphaproteobacteria</taxon>
        <taxon>Sphingomonadales</taxon>
        <taxon>Erythrobacteraceae</taxon>
        <taxon>Pontixanthobacter</taxon>
    </lineage>
</organism>
<evidence type="ECO:0008006" key="4">
    <source>
        <dbReference type="Google" id="ProtNLM"/>
    </source>
</evidence>